<reference evidence="1" key="1">
    <citation type="submission" date="2014-09" db="EMBL/GenBank/DDBJ databases">
        <authorList>
            <person name="Magalhaes I.L.F."/>
            <person name="Oliveira U."/>
            <person name="Santos F.R."/>
            <person name="Vidigal T.H.D.A."/>
            <person name="Brescovit A.D."/>
            <person name="Santos A.J."/>
        </authorList>
    </citation>
    <scope>NUCLEOTIDE SEQUENCE</scope>
    <source>
        <tissue evidence="1">Shoot tissue taken approximately 20 cm above the soil surface</tissue>
    </source>
</reference>
<organism evidence="1">
    <name type="scientific">Arundo donax</name>
    <name type="common">Giant reed</name>
    <name type="synonym">Donax arundinaceus</name>
    <dbReference type="NCBI Taxonomy" id="35708"/>
    <lineage>
        <taxon>Eukaryota</taxon>
        <taxon>Viridiplantae</taxon>
        <taxon>Streptophyta</taxon>
        <taxon>Embryophyta</taxon>
        <taxon>Tracheophyta</taxon>
        <taxon>Spermatophyta</taxon>
        <taxon>Magnoliopsida</taxon>
        <taxon>Liliopsida</taxon>
        <taxon>Poales</taxon>
        <taxon>Poaceae</taxon>
        <taxon>PACMAD clade</taxon>
        <taxon>Arundinoideae</taxon>
        <taxon>Arundineae</taxon>
        <taxon>Arundo</taxon>
    </lineage>
</organism>
<dbReference type="AlphaFoldDB" id="A0A0A9CZ62"/>
<sequence length="144" mass="16106">MQSLYSLSETTAQTLQAIIMSSNSRHEINLRLHEVNNWLPSVTMAVPSPMIVVMDISVSKIRSSSVATSLIFGRLLDDGFRHWYVRPISSFILSEVKLPPNLGSISSSELKCASIELHVSGNYPVGQRFPGFWRYQASRFFAGN</sequence>
<proteinExistence type="predicted"/>
<accession>A0A0A9CZ62</accession>
<name>A0A0A9CZ62_ARUDO</name>
<dbReference type="EMBL" id="GBRH01219240">
    <property type="protein sequence ID" value="JAD78655.1"/>
    <property type="molecule type" value="Transcribed_RNA"/>
</dbReference>
<reference evidence="1" key="2">
    <citation type="journal article" date="2015" name="Data Brief">
        <title>Shoot transcriptome of the giant reed, Arundo donax.</title>
        <authorList>
            <person name="Barrero R.A."/>
            <person name="Guerrero F.D."/>
            <person name="Moolhuijzen P."/>
            <person name="Goolsby J.A."/>
            <person name="Tidwell J."/>
            <person name="Bellgard S.E."/>
            <person name="Bellgard M.I."/>
        </authorList>
    </citation>
    <scope>NUCLEOTIDE SEQUENCE</scope>
    <source>
        <tissue evidence="1">Shoot tissue taken approximately 20 cm above the soil surface</tissue>
    </source>
</reference>
<protein>
    <submittedName>
        <fullName evidence="1">Uncharacterized protein</fullName>
    </submittedName>
</protein>
<evidence type="ECO:0000313" key="1">
    <source>
        <dbReference type="EMBL" id="JAD78655.1"/>
    </source>
</evidence>